<dbReference type="OrthoDB" id="529932at2"/>
<gene>
    <name evidence="3" type="ORF">XM38_008830</name>
</gene>
<feature type="compositionally biased region" description="Acidic residues" evidence="1">
    <location>
        <begin position="95"/>
        <end position="106"/>
    </location>
</feature>
<feature type="transmembrane region" description="Helical" evidence="2">
    <location>
        <begin position="34"/>
        <end position="51"/>
    </location>
</feature>
<feature type="region of interest" description="Disordered" evidence="1">
    <location>
        <begin position="316"/>
        <end position="354"/>
    </location>
</feature>
<feature type="transmembrane region" description="Helical" evidence="2">
    <location>
        <begin position="63"/>
        <end position="85"/>
    </location>
</feature>
<feature type="compositionally biased region" description="Low complexity" evidence="1">
    <location>
        <begin position="205"/>
        <end position="227"/>
    </location>
</feature>
<evidence type="ECO:0000256" key="2">
    <source>
        <dbReference type="SAM" id="Phobius"/>
    </source>
</evidence>
<keyword evidence="2" id="KW-1133">Transmembrane helix</keyword>
<feature type="compositionally biased region" description="Polar residues" evidence="1">
    <location>
        <begin position="324"/>
        <end position="333"/>
    </location>
</feature>
<evidence type="ECO:0000313" key="4">
    <source>
        <dbReference type="Proteomes" id="UP000191901"/>
    </source>
</evidence>
<dbReference type="Proteomes" id="UP000191901">
    <property type="component" value="Chromosome"/>
</dbReference>
<keyword evidence="2" id="KW-0472">Membrane</keyword>
<feature type="compositionally biased region" description="Gly residues" evidence="1">
    <location>
        <begin position="186"/>
        <end position="204"/>
    </location>
</feature>
<dbReference type="RefSeq" id="WP_088429164.1">
    <property type="nucleotide sequence ID" value="NZ_CP021983.2"/>
</dbReference>
<evidence type="ECO:0000313" key="3">
    <source>
        <dbReference type="EMBL" id="ASC69953.1"/>
    </source>
</evidence>
<reference evidence="3 4" key="1">
    <citation type="journal article" date="2016" name="Biochim. Biophys. Acta">
        <title>Characterization of red-shifted phycobilisomes isolated from the chlorophyll f-containing cyanobacterium Halomicronema hongdechloris.</title>
        <authorList>
            <person name="Li Y."/>
            <person name="Lin Y."/>
            <person name="Garvey C.J."/>
            <person name="Birch D."/>
            <person name="Corkery R.W."/>
            <person name="Loughlin P.C."/>
            <person name="Scheer H."/>
            <person name="Willows R.D."/>
            <person name="Chen M."/>
        </authorList>
    </citation>
    <scope>NUCLEOTIDE SEQUENCE [LARGE SCALE GENOMIC DNA]</scope>
    <source>
        <strain evidence="3 4">C2206</strain>
    </source>
</reference>
<dbReference type="AlphaFoldDB" id="A0A1Z3HI57"/>
<keyword evidence="4" id="KW-1185">Reference proteome</keyword>
<proteinExistence type="predicted"/>
<feature type="region of interest" description="Disordered" evidence="1">
    <location>
        <begin position="93"/>
        <end position="123"/>
    </location>
</feature>
<dbReference type="KEGG" id="hhg:XM38_008830"/>
<keyword evidence="2" id="KW-0812">Transmembrane</keyword>
<feature type="region of interest" description="Disordered" evidence="1">
    <location>
        <begin position="143"/>
        <end position="243"/>
    </location>
</feature>
<accession>A0A1Z3HI57</accession>
<organism evidence="3 4">
    <name type="scientific">Halomicronema hongdechloris C2206</name>
    <dbReference type="NCBI Taxonomy" id="1641165"/>
    <lineage>
        <taxon>Bacteria</taxon>
        <taxon>Bacillati</taxon>
        <taxon>Cyanobacteriota</taxon>
        <taxon>Cyanophyceae</taxon>
        <taxon>Nodosilineales</taxon>
        <taxon>Nodosilineaceae</taxon>
        <taxon>Halomicronema</taxon>
    </lineage>
</organism>
<feature type="compositionally biased region" description="Pro residues" evidence="1">
    <location>
        <begin position="169"/>
        <end position="182"/>
    </location>
</feature>
<protein>
    <submittedName>
        <fullName evidence="3">Uncharacterized protein</fullName>
    </submittedName>
</protein>
<dbReference type="EMBL" id="CP021983">
    <property type="protein sequence ID" value="ASC69953.1"/>
    <property type="molecule type" value="Genomic_DNA"/>
</dbReference>
<evidence type="ECO:0000256" key="1">
    <source>
        <dbReference type="SAM" id="MobiDB-lite"/>
    </source>
</evidence>
<sequence>MGPILFIVLFLLGLVLAFVGGIMGLVEAFRTSTLWGVLYLFIPFAALVFVVKFWRRKRVRNSFLIGLGGAAVMIIAGVVGVLGGIGNQWQMAEDSPSDLDTTDDLDGVPLPSQEDAAQDGQAEEFTEPLVPAAPSIAAIASAELIQSTDPNERVRQVTRSRPDPYATLPIPPKPTPVAPPASGPATTGGGGTTGGGQPAGGGGTATANGNGQTGGTTTASNGSNGRNGSNGGSRIQPLPTLPKPQLASAVEVTGAVRIGNDDYAILKAPGEGVSRYVKVGQRVANGRVLLKRIQMRGAEPIVILEENGIEVARPVGAPVEESEPSTANATNDPASLPSVAVPPQPTTTAASRQS</sequence>
<name>A0A1Z3HI57_9CYAN</name>